<name>W0EEA5_9FIRM</name>
<dbReference type="STRING" id="871968.DESME_10460"/>
<evidence type="ECO:0000313" key="3">
    <source>
        <dbReference type="Proteomes" id="UP000010847"/>
    </source>
</evidence>
<reference evidence="2 3" key="1">
    <citation type="submission" date="2013-12" db="EMBL/GenBank/DDBJ databases">
        <authorList>
            <consortium name="DOE Joint Genome Institute"/>
            <person name="Smidt H."/>
            <person name="Huntemann M."/>
            <person name="Han J."/>
            <person name="Chen A."/>
            <person name="Kyrpides N."/>
            <person name="Mavromatis K."/>
            <person name="Markowitz V."/>
            <person name="Palaniappan K."/>
            <person name="Ivanova N."/>
            <person name="Schaumberg A."/>
            <person name="Pati A."/>
            <person name="Liolios K."/>
            <person name="Nordberg H.P."/>
            <person name="Cantor M.N."/>
            <person name="Hua S.X."/>
            <person name="Woyke T."/>
        </authorList>
    </citation>
    <scope>NUCLEOTIDE SEQUENCE [LARGE SCALE GENOMIC DNA]</scope>
    <source>
        <strain evidence="3">DSM 15288</strain>
    </source>
</reference>
<evidence type="ECO:0000256" key="1">
    <source>
        <dbReference type="SAM" id="Phobius"/>
    </source>
</evidence>
<keyword evidence="1" id="KW-0812">Transmembrane</keyword>
<dbReference type="eggNOG" id="ENOG50330Z5">
    <property type="taxonomic scope" value="Bacteria"/>
</dbReference>
<dbReference type="HOGENOM" id="CLU_071454_1_0_9"/>
<evidence type="ECO:0000313" key="2">
    <source>
        <dbReference type="EMBL" id="AHF07406.1"/>
    </source>
</evidence>
<keyword evidence="1" id="KW-1133">Transmembrane helix</keyword>
<dbReference type="Proteomes" id="UP000010847">
    <property type="component" value="Chromosome"/>
</dbReference>
<keyword evidence="3" id="KW-1185">Reference proteome</keyword>
<keyword evidence="1" id="KW-0472">Membrane</keyword>
<dbReference type="EMBL" id="CP007032">
    <property type="protein sequence ID" value="AHF07406.1"/>
    <property type="molecule type" value="Genomic_DNA"/>
</dbReference>
<proteinExistence type="predicted"/>
<protein>
    <submittedName>
        <fullName evidence="2">Stage III sporulation protein AH</fullName>
    </submittedName>
</protein>
<dbReference type="AlphaFoldDB" id="W0EEA5"/>
<dbReference type="OrthoDB" id="1634070at2"/>
<sequence>MKFFEEISPKFLVTIVAAIAVAIILMLTSNGSSNVGTELTQQPAVQDTDNESAQINLLEKDLEDKLVQNLQQMNGVGKVQVSVTLSTSLKSEFAMSGSVTKKTIKEADKTGGTRESSEVTENNQLVIPNGASQPVIVMEERPTVAGVLIIAEGAQDPNIRENIHNAVKTLLDIPTQKISVQPMEGV</sequence>
<organism evidence="2 3">
    <name type="scientific">Desulfitobacterium metallireducens DSM 15288</name>
    <dbReference type="NCBI Taxonomy" id="871968"/>
    <lineage>
        <taxon>Bacteria</taxon>
        <taxon>Bacillati</taxon>
        <taxon>Bacillota</taxon>
        <taxon>Clostridia</taxon>
        <taxon>Eubacteriales</taxon>
        <taxon>Desulfitobacteriaceae</taxon>
        <taxon>Desulfitobacterium</taxon>
    </lineage>
</organism>
<accession>W0EEA5</accession>
<dbReference type="RefSeq" id="WP_006716062.1">
    <property type="nucleotide sequence ID" value="NZ_CP007032.1"/>
</dbReference>
<feature type="transmembrane region" description="Helical" evidence="1">
    <location>
        <begin position="12"/>
        <end position="29"/>
    </location>
</feature>
<dbReference type="KEGG" id="dmt:DESME_10460"/>
<gene>
    <name evidence="2" type="ORF">DESME_10460</name>
</gene>